<dbReference type="Gramene" id="rna48430">
    <property type="protein sequence ID" value="RHN42041.1"/>
    <property type="gene ID" value="gene48430"/>
</dbReference>
<dbReference type="Proteomes" id="UP000265566">
    <property type="component" value="Chromosome 8"/>
</dbReference>
<sequence>MLPPSRGLRTAIRGRMTKPKPPLNSSLLPLQKSPIHFLDL</sequence>
<reference evidence="3" key="1">
    <citation type="journal article" date="2018" name="Nat. Plants">
        <title>Whole-genome landscape of Medicago truncatula symbiotic genes.</title>
        <authorList>
            <person name="Pecrix Y."/>
            <person name="Staton S.E."/>
            <person name="Sallet E."/>
            <person name="Lelandais-Briere C."/>
            <person name="Moreau S."/>
            <person name="Carrere S."/>
            <person name="Blein T."/>
            <person name="Jardinaud M.F."/>
            <person name="Latrasse D."/>
            <person name="Zouine M."/>
            <person name="Zahm M."/>
            <person name="Kreplak J."/>
            <person name="Mayjonade B."/>
            <person name="Satge C."/>
            <person name="Perez M."/>
            <person name="Cauet S."/>
            <person name="Marande W."/>
            <person name="Chantry-Darmon C."/>
            <person name="Lopez-Roques C."/>
            <person name="Bouchez O."/>
            <person name="Berard A."/>
            <person name="Debelle F."/>
            <person name="Munos S."/>
            <person name="Bendahmane A."/>
            <person name="Berges H."/>
            <person name="Niebel A."/>
            <person name="Buitink J."/>
            <person name="Frugier F."/>
            <person name="Benhamed M."/>
            <person name="Crespi M."/>
            <person name="Gouzy J."/>
            <person name="Gamas P."/>
        </authorList>
    </citation>
    <scope>NUCLEOTIDE SEQUENCE [LARGE SCALE GENOMIC DNA]</scope>
    <source>
        <strain evidence="3">cv. Jemalong A17</strain>
    </source>
</reference>
<dbReference type="EMBL" id="PSQE01000008">
    <property type="protein sequence ID" value="RHN42041.1"/>
    <property type="molecule type" value="Genomic_DNA"/>
</dbReference>
<accession>A0A396GPH0</accession>
<evidence type="ECO:0000256" key="1">
    <source>
        <dbReference type="SAM" id="MobiDB-lite"/>
    </source>
</evidence>
<organism evidence="2 3">
    <name type="scientific">Medicago truncatula</name>
    <name type="common">Barrel medic</name>
    <name type="synonym">Medicago tribuloides</name>
    <dbReference type="NCBI Taxonomy" id="3880"/>
    <lineage>
        <taxon>Eukaryota</taxon>
        <taxon>Viridiplantae</taxon>
        <taxon>Streptophyta</taxon>
        <taxon>Embryophyta</taxon>
        <taxon>Tracheophyta</taxon>
        <taxon>Spermatophyta</taxon>
        <taxon>Magnoliopsida</taxon>
        <taxon>eudicotyledons</taxon>
        <taxon>Gunneridae</taxon>
        <taxon>Pentapetalae</taxon>
        <taxon>rosids</taxon>
        <taxon>fabids</taxon>
        <taxon>Fabales</taxon>
        <taxon>Fabaceae</taxon>
        <taxon>Papilionoideae</taxon>
        <taxon>50 kb inversion clade</taxon>
        <taxon>NPAAA clade</taxon>
        <taxon>Hologalegina</taxon>
        <taxon>IRL clade</taxon>
        <taxon>Trifolieae</taxon>
        <taxon>Medicago</taxon>
    </lineage>
</organism>
<dbReference type="AlphaFoldDB" id="A0A396GPH0"/>
<comment type="caution">
    <text evidence="2">The sequence shown here is derived from an EMBL/GenBank/DDBJ whole genome shotgun (WGS) entry which is preliminary data.</text>
</comment>
<evidence type="ECO:0000313" key="2">
    <source>
        <dbReference type="EMBL" id="RHN42041.1"/>
    </source>
</evidence>
<name>A0A396GPH0_MEDTR</name>
<proteinExistence type="predicted"/>
<evidence type="ECO:0000313" key="3">
    <source>
        <dbReference type="Proteomes" id="UP000265566"/>
    </source>
</evidence>
<feature type="region of interest" description="Disordered" evidence="1">
    <location>
        <begin position="1"/>
        <end position="28"/>
    </location>
</feature>
<protein>
    <submittedName>
        <fullName evidence="2">Uncharacterized protein</fullName>
    </submittedName>
</protein>
<gene>
    <name evidence="2" type="ORF">MtrunA17_Chr8g0372541</name>
</gene>